<protein>
    <submittedName>
        <fullName evidence="2">DUF5343 domain-containing protein</fullName>
    </submittedName>
</protein>
<evidence type="ECO:0000313" key="3">
    <source>
        <dbReference type="Proteomes" id="UP001159371"/>
    </source>
</evidence>
<comment type="caution">
    <text evidence="2">The sequence shown here is derived from an EMBL/GenBank/DDBJ whole genome shotgun (WGS) entry which is preliminary data.</text>
</comment>
<proteinExistence type="predicted"/>
<keyword evidence="3" id="KW-1185">Reference proteome</keyword>
<name>A0ABT6K3K6_9CYAN</name>
<evidence type="ECO:0000256" key="1">
    <source>
        <dbReference type="SAM" id="MobiDB-lite"/>
    </source>
</evidence>
<dbReference type="RefSeq" id="WP_156416936.1">
    <property type="nucleotide sequence ID" value="NZ_JANQDO010000062.1"/>
</dbReference>
<accession>A0ABT6K3K6</accession>
<feature type="region of interest" description="Disordered" evidence="1">
    <location>
        <begin position="140"/>
        <end position="164"/>
    </location>
</feature>
<dbReference type="EMBL" id="JANQDO010000062">
    <property type="protein sequence ID" value="MDH6056883.1"/>
    <property type="molecule type" value="Genomic_DNA"/>
</dbReference>
<dbReference type="Pfam" id="PF17278">
    <property type="entry name" value="DUF5343"/>
    <property type="match status" value="1"/>
</dbReference>
<organism evidence="2 3">
    <name type="scientific">Umezakia ovalisporum FSS-43</name>
    <dbReference type="NCBI Taxonomy" id="2740520"/>
    <lineage>
        <taxon>Bacteria</taxon>
        <taxon>Bacillati</taxon>
        <taxon>Cyanobacteriota</taxon>
        <taxon>Cyanophyceae</taxon>
        <taxon>Nostocales</taxon>
        <taxon>Nodulariaceae</taxon>
        <taxon>Umezakia</taxon>
    </lineage>
</organism>
<evidence type="ECO:0000313" key="2">
    <source>
        <dbReference type="EMBL" id="MDH6056883.1"/>
    </source>
</evidence>
<dbReference type="Proteomes" id="UP001159371">
    <property type="component" value="Unassembled WGS sequence"/>
</dbReference>
<dbReference type="InterPro" id="IPR035235">
    <property type="entry name" value="DUF5343"/>
</dbReference>
<gene>
    <name evidence="2" type="ORF">NWP19_08830</name>
</gene>
<reference evidence="2 3" key="1">
    <citation type="journal article" date="2023" name="J. Phycol.">
        <title>Chrysosporum ovalisporum is synonymous with the true-branching cyanobacterium Umezakia natans (Nostocales/Aphanizomenonaceae).</title>
        <authorList>
            <person name="McGregor G.B."/>
            <person name="Sendall B.C."/>
            <person name="Niiyama Y."/>
            <person name="Tuji A."/>
            <person name="Willis A."/>
        </authorList>
    </citation>
    <scope>NUCLEOTIDE SEQUENCE [LARGE SCALE GENOMIC DNA]</scope>
    <source>
        <strain evidence="2 3">FSS-43</strain>
    </source>
</reference>
<sequence>MALINRPTQVHQQLPKFFNTLREGTAPDKFTQQYLVDIGFGSSNYRVLIPLLKDLGFLTADGSPTERYKSYLDSSRSRTVLGEAVKEAYSDLFTITKNPTKSDREKISGKFKSTFNLSDLQAERCANTFLALTELSDLNATSTSPQQQASNDIPLPTNTKEAESSNGRVIGLKYDIAIHLPATKDIEVYNAIFKSLKEHLVD</sequence>